<accession>A0AAV5VWS9</accession>
<sequence length="166" mass="18292">FTQAAVACQDVADESYCGAYSAVHLYRPDTTFQKARLGAPAISRIVQCYSGVDAVRDRRSYSNFKYVYAAVASCAKTCGFCCMTPQFSCRNPANSQMNCETVTQNMCRDPKWRELIAANCPNKCGFCLEGNCVDAAVDCDKDSSICFSPELKSFAQKNCKRTCGYC</sequence>
<proteinExistence type="predicted"/>
<dbReference type="EMBL" id="BTSY01000004">
    <property type="protein sequence ID" value="GMT22530.1"/>
    <property type="molecule type" value="Genomic_DNA"/>
</dbReference>
<feature type="non-terminal residue" evidence="3">
    <location>
        <position position="1"/>
    </location>
</feature>
<dbReference type="PANTHER" id="PTHR21724:SF0">
    <property type="entry name" value="SHKT DOMAIN-CONTAINING PROTEIN"/>
    <property type="match status" value="1"/>
</dbReference>
<evidence type="ECO:0000313" key="4">
    <source>
        <dbReference type="Proteomes" id="UP001432322"/>
    </source>
</evidence>
<protein>
    <recommendedName>
        <fullName evidence="2">ShKT domain-containing protein</fullName>
    </recommendedName>
</protein>
<feature type="domain" description="ShKT" evidence="2">
    <location>
        <begin position="89"/>
        <end position="127"/>
    </location>
</feature>
<dbReference type="Gene3D" id="1.10.10.1870">
    <property type="entry name" value="ShTK domain-like"/>
    <property type="match status" value="1"/>
</dbReference>
<organism evidence="3 4">
    <name type="scientific">Pristionchus fissidentatus</name>
    <dbReference type="NCBI Taxonomy" id="1538716"/>
    <lineage>
        <taxon>Eukaryota</taxon>
        <taxon>Metazoa</taxon>
        <taxon>Ecdysozoa</taxon>
        <taxon>Nematoda</taxon>
        <taxon>Chromadorea</taxon>
        <taxon>Rhabditida</taxon>
        <taxon>Rhabditina</taxon>
        <taxon>Diplogasteromorpha</taxon>
        <taxon>Diplogasteroidea</taxon>
        <taxon>Neodiplogasteridae</taxon>
        <taxon>Pristionchus</taxon>
    </lineage>
</organism>
<evidence type="ECO:0000313" key="3">
    <source>
        <dbReference type="EMBL" id="GMT22530.1"/>
    </source>
</evidence>
<evidence type="ECO:0000256" key="1">
    <source>
        <dbReference type="PROSITE-ProRule" id="PRU01005"/>
    </source>
</evidence>
<name>A0AAV5VWS9_9BILA</name>
<dbReference type="Gene3D" id="1.10.10.1940">
    <property type="match status" value="1"/>
</dbReference>
<comment type="caution">
    <text evidence="1">Lacks conserved residue(s) required for the propagation of feature annotation.</text>
</comment>
<keyword evidence="4" id="KW-1185">Reference proteome</keyword>
<dbReference type="PROSITE" id="PS51670">
    <property type="entry name" value="SHKT"/>
    <property type="match status" value="1"/>
</dbReference>
<dbReference type="Proteomes" id="UP001432322">
    <property type="component" value="Unassembled WGS sequence"/>
</dbReference>
<feature type="non-terminal residue" evidence="3">
    <location>
        <position position="166"/>
    </location>
</feature>
<dbReference type="InterPro" id="IPR003582">
    <property type="entry name" value="ShKT_dom"/>
</dbReference>
<comment type="caution">
    <text evidence="3">The sequence shown here is derived from an EMBL/GenBank/DDBJ whole genome shotgun (WGS) entry which is preliminary data.</text>
</comment>
<dbReference type="AlphaFoldDB" id="A0AAV5VWS9"/>
<dbReference type="Pfam" id="PF01549">
    <property type="entry name" value="ShK"/>
    <property type="match status" value="3"/>
</dbReference>
<reference evidence="3" key="1">
    <citation type="submission" date="2023-10" db="EMBL/GenBank/DDBJ databases">
        <title>Genome assembly of Pristionchus species.</title>
        <authorList>
            <person name="Yoshida K."/>
            <person name="Sommer R.J."/>
        </authorList>
    </citation>
    <scope>NUCLEOTIDE SEQUENCE</scope>
    <source>
        <strain evidence="3">RS5133</strain>
    </source>
</reference>
<dbReference type="SMART" id="SM00254">
    <property type="entry name" value="ShKT"/>
    <property type="match status" value="3"/>
</dbReference>
<gene>
    <name evidence="3" type="ORF">PFISCL1PPCAC_13827</name>
</gene>
<evidence type="ECO:0000259" key="2">
    <source>
        <dbReference type="PROSITE" id="PS51670"/>
    </source>
</evidence>
<dbReference type="PANTHER" id="PTHR21724">
    <property type="entry name" value="SHKT DOMAIN-CONTAINING PROTEIN"/>
    <property type="match status" value="1"/>
</dbReference>